<dbReference type="AlphaFoldDB" id="A0A6C0EAJ4"/>
<dbReference type="EMBL" id="MN739781">
    <property type="protein sequence ID" value="QHT26207.1"/>
    <property type="molecule type" value="Genomic_DNA"/>
</dbReference>
<proteinExistence type="predicted"/>
<name>A0A6C0EAJ4_9ZZZZ</name>
<evidence type="ECO:0000313" key="1">
    <source>
        <dbReference type="EMBL" id="QHT26207.1"/>
    </source>
</evidence>
<reference evidence="1" key="1">
    <citation type="journal article" date="2020" name="Nature">
        <title>Giant virus diversity and host interactions through global metagenomics.</title>
        <authorList>
            <person name="Schulz F."/>
            <person name="Roux S."/>
            <person name="Paez-Espino D."/>
            <person name="Jungbluth S."/>
            <person name="Walsh D.A."/>
            <person name="Denef V.J."/>
            <person name="McMahon K.D."/>
            <person name="Konstantinidis K.T."/>
            <person name="Eloe-Fadrosh E.A."/>
            <person name="Kyrpides N.C."/>
            <person name="Woyke T."/>
        </authorList>
    </citation>
    <scope>NUCLEOTIDE SEQUENCE</scope>
    <source>
        <strain evidence="1">GVMAG-M-3300023179-27</strain>
    </source>
</reference>
<organism evidence="1">
    <name type="scientific">viral metagenome</name>
    <dbReference type="NCBI Taxonomy" id="1070528"/>
    <lineage>
        <taxon>unclassified sequences</taxon>
        <taxon>metagenomes</taxon>
        <taxon>organismal metagenomes</taxon>
    </lineage>
</organism>
<protein>
    <submittedName>
        <fullName evidence="1">Uncharacterized protein</fullName>
    </submittedName>
</protein>
<sequence length="219" mass="24942">MSEYTVTPQAIVERFVHIAELNHQNEQKKTDVTNILKDIVNPLFENAFLANKSLIYSQLLSIVNKSDVLSFTNFSVSSTFLTITIPKTTVPEITFKKRDAAKGSLSYEGSSFKLYVTTPAIFISTKGESFDKPYVEDVELHLNSYISQLLHNTFFGTLENYDNYTNKPVAFRLFSFDDATITNNTDTVDFHLVVSTTPQWLKWKEKNTGTKHKKTCNIT</sequence>
<accession>A0A6C0EAJ4</accession>